<dbReference type="Pfam" id="PF08568">
    <property type="entry name" value="Kinetochor_Ybp2"/>
    <property type="match status" value="1"/>
</dbReference>
<proteinExistence type="predicted"/>
<dbReference type="OrthoDB" id="5396786at2759"/>
<evidence type="ECO:0008006" key="3">
    <source>
        <dbReference type="Google" id="ProtNLM"/>
    </source>
</evidence>
<dbReference type="Proteomes" id="UP000193560">
    <property type="component" value="Unassembled WGS sequence"/>
</dbReference>
<accession>A0A1X2IMF3</accession>
<comment type="caution">
    <text evidence="1">The sequence shown here is derived from an EMBL/GenBank/DDBJ whole genome shotgun (WGS) entry which is preliminary data.</text>
</comment>
<gene>
    <name evidence="1" type="ORF">BCR42DRAFT_490235</name>
</gene>
<organism evidence="1 2">
    <name type="scientific">Absidia repens</name>
    <dbReference type="NCBI Taxonomy" id="90262"/>
    <lineage>
        <taxon>Eukaryota</taxon>
        <taxon>Fungi</taxon>
        <taxon>Fungi incertae sedis</taxon>
        <taxon>Mucoromycota</taxon>
        <taxon>Mucoromycotina</taxon>
        <taxon>Mucoromycetes</taxon>
        <taxon>Mucorales</taxon>
        <taxon>Cunninghamellaceae</taxon>
        <taxon>Absidia</taxon>
    </lineage>
</organism>
<dbReference type="PANTHER" id="PTHR15430">
    <property type="entry name" value="GLOMULIN"/>
    <property type="match status" value="1"/>
</dbReference>
<dbReference type="GO" id="GO:0055105">
    <property type="term" value="F:ubiquitin-protein transferase inhibitor activity"/>
    <property type="evidence" value="ECO:0007669"/>
    <property type="project" value="TreeGrafter"/>
</dbReference>
<evidence type="ECO:0000313" key="2">
    <source>
        <dbReference type="Proteomes" id="UP000193560"/>
    </source>
</evidence>
<dbReference type="InterPro" id="IPR019516">
    <property type="entry name" value="Glomulin/ALF4"/>
</dbReference>
<evidence type="ECO:0000313" key="1">
    <source>
        <dbReference type="EMBL" id="ORZ18949.1"/>
    </source>
</evidence>
<protein>
    <recommendedName>
        <fullName evidence="3">YAP-binding/ALF4/Glomulin</fullName>
    </recommendedName>
</protein>
<dbReference type="AlphaFoldDB" id="A0A1X2IMF3"/>
<dbReference type="EMBL" id="MCGE01000008">
    <property type="protein sequence ID" value="ORZ18949.1"/>
    <property type="molecule type" value="Genomic_DNA"/>
</dbReference>
<dbReference type="InterPro" id="IPR013877">
    <property type="entry name" value="YAP-bd/ALF4/Glomulin"/>
</dbReference>
<dbReference type="GO" id="GO:0005737">
    <property type="term" value="C:cytoplasm"/>
    <property type="evidence" value="ECO:0007669"/>
    <property type="project" value="TreeGrafter"/>
</dbReference>
<dbReference type="PANTHER" id="PTHR15430:SF1">
    <property type="entry name" value="GLOMULIN"/>
    <property type="match status" value="1"/>
</dbReference>
<reference evidence="1 2" key="1">
    <citation type="submission" date="2016-07" db="EMBL/GenBank/DDBJ databases">
        <title>Pervasive Adenine N6-methylation of Active Genes in Fungi.</title>
        <authorList>
            <consortium name="DOE Joint Genome Institute"/>
            <person name="Mondo S.J."/>
            <person name="Dannebaum R.O."/>
            <person name="Kuo R.C."/>
            <person name="Labutti K."/>
            <person name="Haridas S."/>
            <person name="Kuo A."/>
            <person name="Salamov A."/>
            <person name="Ahrendt S.R."/>
            <person name="Lipzen A."/>
            <person name="Sullivan W."/>
            <person name="Andreopoulos W.B."/>
            <person name="Clum A."/>
            <person name="Lindquist E."/>
            <person name="Daum C."/>
            <person name="Ramamoorthy G.K."/>
            <person name="Gryganskyi A."/>
            <person name="Culley D."/>
            <person name="Magnuson J.K."/>
            <person name="James T.Y."/>
            <person name="O'Malley M.A."/>
            <person name="Stajich J.E."/>
            <person name="Spatafora J.W."/>
            <person name="Visel A."/>
            <person name="Grigoriev I.V."/>
        </authorList>
    </citation>
    <scope>NUCLEOTIDE SEQUENCE [LARGE SCALE GENOMIC DNA]</scope>
    <source>
        <strain evidence="1 2">NRRL 1336</strain>
    </source>
</reference>
<name>A0A1X2IMF3_9FUNG</name>
<sequence>MSFFRTNFYPLTLLNIASSSTSEVSQETISEWCHTIVADGKSCNNYYQARSQNETYTHHDDIYKNYAHTLQDIFAKASHCNASAQLILIQTLCQTLSKQDGDDHFGETFMKNYDSFLQDIVTQLLETTNAPLADSEQMKHIAFELLTAVLGACRPFESLSWVTERLYDLDWSDHHDSIGTKNKSGTPFVITIESYGQSVLENLGPSLSNEYVTALLTPCTLALSYIDNILRHAPPQNQQNEEEWHLEILTMTNTILDFVSFCYDKCTKLEQQDTDTLLYVANYLLVLIFDKFVLNVDMNLSNTYHDRFHSRYIVKHPKNRTNESEGLTTKVYSNEMMNCVSRCLELASQNGTTFDELLSLEQRLEDPMISMGTSENIQSTYPLSRDGIISVLAISLYDRYLNEKSTGSYLFSMLIEPVWIGRQCLGMVMNLMKNPQETQRIDKSLMILLYLADNVDDDKLAITLDDLDKEFTVTQGDDQKMSLVKGFQMLTSMTSMADNSKFRFLGHQLIARFIQLGRDDTRLFILTELLSNCPFPTMRTAAIGLLKNQVDRAFQLQSQQQVSSPHSSESPFCTKLLLDKFFPMIYENQVASTSNGDHLKKTEQDAFWEKYSYHMQAMNFYYYLMMRDQENNTTCVWDEESRKWMKSHYLGPLEQQCGLLSQTYQQMQSSKVPLNNPLDASDGDINGELMQLTLMTDMIDQINNKIKDRK</sequence>
<dbReference type="STRING" id="90262.A0A1X2IMF3"/>
<keyword evidence="2" id="KW-1185">Reference proteome</keyword>